<evidence type="ECO:0000256" key="1">
    <source>
        <dbReference type="SAM" id="MobiDB-lite"/>
    </source>
</evidence>
<comment type="caution">
    <text evidence="2">The sequence shown here is derived from an EMBL/GenBank/DDBJ whole genome shotgun (WGS) entry which is preliminary data.</text>
</comment>
<evidence type="ECO:0000313" key="2">
    <source>
        <dbReference type="EMBL" id="KAL2748686.1"/>
    </source>
</evidence>
<proteinExistence type="predicted"/>
<name>A0ABD2CUA6_VESMC</name>
<dbReference type="Proteomes" id="UP001607303">
    <property type="component" value="Unassembled WGS sequence"/>
</dbReference>
<feature type="region of interest" description="Disordered" evidence="1">
    <location>
        <begin position="50"/>
        <end position="75"/>
    </location>
</feature>
<protein>
    <submittedName>
        <fullName evidence="2">Uncharacterized protein</fullName>
    </submittedName>
</protein>
<evidence type="ECO:0000313" key="3">
    <source>
        <dbReference type="Proteomes" id="UP001607303"/>
    </source>
</evidence>
<dbReference type="EMBL" id="JAYRBN010000031">
    <property type="protein sequence ID" value="KAL2748686.1"/>
    <property type="molecule type" value="Genomic_DNA"/>
</dbReference>
<reference evidence="2 3" key="1">
    <citation type="journal article" date="2024" name="Ann. Entomol. Soc. Am.">
        <title>Genomic analyses of the southern and eastern yellowjacket wasps (Hymenoptera: Vespidae) reveal evolutionary signatures of social life.</title>
        <authorList>
            <person name="Catto M.A."/>
            <person name="Caine P.B."/>
            <person name="Orr S.E."/>
            <person name="Hunt B.G."/>
            <person name="Goodisman M.A.D."/>
        </authorList>
    </citation>
    <scope>NUCLEOTIDE SEQUENCE [LARGE SCALE GENOMIC DNA]</scope>
    <source>
        <strain evidence="2">232</strain>
        <tissue evidence="2">Head and thorax</tissue>
    </source>
</reference>
<organism evidence="2 3">
    <name type="scientific">Vespula maculifrons</name>
    <name type="common">Eastern yellow jacket</name>
    <name type="synonym">Wasp</name>
    <dbReference type="NCBI Taxonomy" id="7453"/>
    <lineage>
        <taxon>Eukaryota</taxon>
        <taxon>Metazoa</taxon>
        <taxon>Ecdysozoa</taxon>
        <taxon>Arthropoda</taxon>
        <taxon>Hexapoda</taxon>
        <taxon>Insecta</taxon>
        <taxon>Pterygota</taxon>
        <taxon>Neoptera</taxon>
        <taxon>Endopterygota</taxon>
        <taxon>Hymenoptera</taxon>
        <taxon>Apocrita</taxon>
        <taxon>Aculeata</taxon>
        <taxon>Vespoidea</taxon>
        <taxon>Vespidae</taxon>
        <taxon>Vespinae</taxon>
        <taxon>Vespula</taxon>
    </lineage>
</organism>
<keyword evidence="3" id="KW-1185">Reference proteome</keyword>
<accession>A0ABD2CUA6</accession>
<sequence>MNKRSRRGSEETFETYRLSTVLSISTRIAITARNSEKPDENQHHQRKLITIPMAENHKTVKQQYPSKVKDPLNGL</sequence>
<dbReference type="AlphaFoldDB" id="A0ABD2CUA6"/>
<gene>
    <name evidence="2" type="ORF">V1477_003329</name>
</gene>